<keyword evidence="7" id="KW-0045">Antibiotic biosynthesis</keyword>
<dbReference type="GO" id="GO:0017000">
    <property type="term" value="P:antibiotic biosynthetic process"/>
    <property type="evidence" value="ECO:0007669"/>
    <property type="project" value="UniProtKB-KW"/>
</dbReference>
<dbReference type="PROSITE" id="PS00012">
    <property type="entry name" value="PHOSPHOPANTETHEINE"/>
    <property type="match status" value="1"/>
</dbReference>
<dbReference type="Pfam" id="PF00668">
    <property type="entry name" value="Condensation"/>
    <property type="match status" value="2"/>
</dbReference>
<dbReference type="Pfam" id="PF00550">
    <property type="entry name" value="PP-binding"/>
    <property type="match status" value="2"/>
</dbReference>
<dbReference type="EMBL" id="UHAQ01000002">
    <property type="protein sequence ID" value="SUK38507.1"/>
    <property type="molecule type" value="Genomic_DNA"/>
</dbReference>
<dbReference type="Gene3D" id="3.30.559.10">
    <property type="entry name" value="Chloramphenicol acetyltransferase-like domain"/>
    <property type="match status" value="1"/>
</dbReference>
<dbReference type="GO" id="GO:0016874">
    <property type="term" value="F:ligase activity"/>
    <property type="evidence" value="ECO:0007669"/>
    <property type="project" value="UniProtKB-KW"/>
</dbReference>
<dbReference type="SUPFAM" id="SSF52777">
    <property type="entry name" value="CoA-dependent acyltransferases"/>
    <property type="match status" value="3"/>
</dbReference>
<dbReference type="GO" id="GO:0005737">
    <property type="term" value="C:cytoplasm"/>
    <property type="evidence" value="ECO:0007669"/>
    <property type="project" value="TreeGrafter"/>
</dbReference>
<dbReference type="PANTHER" id="PTHR45527">
    <property type="entry name" value="NONRIBOSOMAL PEPTIDE SYNTHETASE"/>
    <property type="match status" value="1"/>
</dbReference>
<organism evidence="10 11">
    <name type="scientific">Staphylococcus aureus</name>
    <dbReference type="NCBI Taxonomy" id="1280"/>
    <lineage>
        <taxon>Bacteria</taxon>
        <taxon>Bacillati</taxon>
        <taxon>Bacillota</taxon>
        <taxon>Bacilli</taxon>
        <taxon>Bacillales</taxon>
        <taxon>Staphylococcaceae</taxon>
        <taxon>Staphylococcus</taxon>
    </lineage>
</organism>
<dbReference type="SUPFAM" id="SSF56801">
    <property type="entry name" value="Acetyl-CoA synthetase-like"/>
    <property type="match status" value="1"/>
</dbReference>
<dbReference type="SUPFAM" id="SSF53335">
    <property type="entry name" value="S-adenosyl-L-methionine-dependent methyltransferases"/>
    <property type="match status" value="1"/>
</dbReference>
<dbReference type="PROSITE" id="PS50075">
    <property type="entry name" value="CARRIER"/>
    <property type="match status" value="2"/>
</dbReference>
<dbReference type="GO" id="GO:0008610">
    <property type="term" value="P:lipid biosynthetic process"/>
    <property type="evidence" value="ECO:0007669"/>
    <property type="project" value="UniProtKB-ARBA"/>
</dbReference>
<keyword evidence="4" id="KW-0596">Phosphopantetheine</keyword>
<proteinExistence type="inferred from homology"/>
<dbReference type="Pfam" id="PF00501">
    <property type="entry name" value="AMP-binding"/>
    <property type="match status" value="1"/>
</dbReference>
<accession>A0A380DP84</accession>
<dbReference type="InterPro" id="IPR010071">
    <property type="entry name" value="AA_adenyl_dom"/>
</dbReference>
<dbReference type="InterPro" id="IPR045851">
    <property type="entry name" value="AMP-bd_C_sf"/>
</dbReference>
<dbReference type="InterPro" id="IPR001242">
    <property type="entry name" value="Condensation_dom"/>
</dbReference>
<dbReference type="CDD" id="cd19535">
    <property type="entry name" value="Cyc_NRPS"/>
    <property type="match status" value="2"/>
</dbReference>
<dbReference type="InterPro" id="IPR036736">
    <property type="entry name" value="ACP-like_sf"/>
</dbReference>
<dbReference type="PANTHER" id="PTHR45527:SF10">
    <property type="entry name" value="PYOCHELIN SYNTHASE PCHF"/>
    <property type="match status" value="1"/>
</dbReference>
<dbReference type="Pfam" id="PF13489">
    <property type="entry name" value="Methyltransf_23"/>
    <property type="match status" value="1"/>
</dbReference>
<dbReference type="SUPFAM" id="SSF47336">
    <property type="entry name" value="ACP-like"/>
    <property type="match status" value="2"/>
</dbReference>
<gene>
    <name evidence="10" type="primary">mbtB_2</name>
    <name evidence="10" type="ORF">NCTC5664_00867</name>
</gene>
<dbReference type="Gene3D" id="3.30.559.30">
    <property type="entry name" value="Nonribosomal peptide synthetase, condensation domain"/>
    <property type="match status" value="2"/>
</dbReference>
<feature type="domain" description="Carrier" evidence="9">
    <location>
        <begin position="1699"/>
        <end position="1775"/>
    </location>
</feature>
<dbReference type="InterPro" id="IPR029063">
    <property type="entry name" value="SAM-dependent_MTases_sf"/>
</dbReference>
<dbReference type="InterPro" id="IPR023213">
    <property type="entry name" value="CAT-like_dom_sf"/>
</dbReference>
<dbReference type="InterPro" id="IPR042099">
    <property type="entry name" value="ANL_N_sf"/>
</dbReference>
<keyword evidence="5" id="KW-0597">Phosphoprotein</keyword>
<sequence>MKIILDIDLLVADVLSISMIINELSEIYMGKELLSNEVYTFKDYIENLEMDEYSLNESKKFWIDKIKHLKINPIQLPILKSPSEIKDVKVTRHTRKINKVVWEQVKENAKKFNTTPSLVLLTCYMIVLEKWSDQEPFYVNIPLFNRDHNNKHIKNIVADFTNLLLVEHMPKPNEKFIETLKRVQQTFIQNVSHSEYSGVNVQREIAKLTGSQVNSAPVVFACNIDYELESELTRNTLGDMTYMISQTPGVWLDFQTYVKDGELLICWDKVDDLLSDDVVTDMLNDFCSLFESLNSISNWNKISGIFKEKNYSSELKIETHTEKLYDGFLKNVKCYPDNIALIDTDTKMEITYKKLYDLSMALAKILVEKNVNKGDYISVFLPRGYKQVVAILGIQFAGAAYVPIGIHQPPNRREKIYNQIGIDIIISDIKCIEENRLILDDKFIIDIDAIGKEKLPKIVNVEPDTTAYVIMTSGTTGIPKGVEISHNNAINTIRYINEKWNIKKSDSLIMVSSIEFDLSVYDIFGILGTGGKLILTSEHNYKNPSEWLMMINKYNVTIWNSVPILFDMLVTYAEGKKEQLLLNKVFLSGDWIDIALPNRFYNISSEKSVIIGLGGATEASIWSNSVTIPRDIPNSWKSIPYGTALKGQAYKVVDKFDRECPRNVIGELHIGGIGVAKCYVGDTDLTNEKFYLDDNGIKWYRTGDNGRIWTDGTIEFLGRIDNQVKIKGHRIEIGEVETAIKQINGIDKVKVIPTAKGLSAFIIPKSKKYNIESIKSSKNSQQYLYNLDKLVIHFILNVLKSANALRVDKYTKFKDILVSMKVSCKYERIIERWFDRLVHQGYVEKVENGYKLTGLYCQMYNPIEFDGSMRDYLNTLEKYISKVLAGNINPVNLFYSKEKKLSPTKLSALFPWHQVIVNAIIDKLMDLKKERIKILEFETRNIEVSREIYRSVEENVDRYDYLDTSSIYIDEYEKNIDNINFKNSYNQIEDRQYDIILAINSIHRSYNVNKTLTSLKSKLKEDGQLIVVEPNTSLLIEQITVDILNAYVGKDKSKKTSNEWIELFIANCFQCDEVQNIGVEPIYSNIFYMSNSKTNQQAIRHELKQVLPGYMIPSDFTMIKQFPLNNNGKVDNEKLINVVIKNENEDSLQRNNPLNNIERKIQYIWESEFKEKIPDIHTNFYKNGGDSLIATRIATQIERTFGLNFTIKDAMESITIKSQAEKVAEMSNRAVKTNDVQFKQDAENVNKPFELTDVQHAYFIGRKKELNENNVSTHCYFEIDGKNLNLKALENSWNKLVQSHGMMRSVITDDGMQKILNEVPYYTFNIIDLTNKNNDELAISLKNIRNKLSHQVLNINQWPIFNINVSLINDENIRLHVSFDNIIFDGWSMFALLEQWNKLYNGESIEDQLTNLNFRDYVQYVNTLKMSQGYESDKLYWLNRINGFLKAPNIETGELTSSNSAVFTRRKYHFKKREWNKLKDISKELEITPSTLLIGIYAEAIRKVSRNDNFTLNITQFNRIPIDPNINKVIGDFTTLTLLEIKHKNETKLYRRLKNIQSQLMKDLEHNKYSGVEFQREIRAHCKVKDYILMPFVFTSGLGIHALKSKNLFGEIIYNISQTPQVWIDNQVIERDEGLDVYWDSVDSQIGETNVDIMFDYFIETLQKIIDDDSILFDVKFIVKESKDEYFEPIETISNSEYKDIQEIKREDVKEILSNTVNNNISSYTSRFFEVGGDSLKAIALVNNIREKFNVEVELSFIFTNPTIIDIANKIEELKKANEEGVI</sequence>
<feature type="domain" description="Carrier" evidence="9">
    <location>
        <begin position="1152"/>
        <end position="1227"/>
    </location>
</feature>
<dbReference type="Proteomes" id="UP000254502">
    <property type="component" value="Unassembled WGS sequence"/>
</dbReference>
<comment type="similarity">
    <text evidence="2">Belongs to the ATP-dependent AMP-binding enzyme family.</text>
</comment>
<dbReference type="InterPro" id="IPR009081">
    <property type="entry name" value="PP-bd_ACP"/>
</dbReference>
<evidence type="ECO:0000259" key="9">
    <source>
        <dbReference type="PROSITE" id="PS50075"/>
    </source>
</evidence>
<evidence type="ECO:0000313" key="11">
    <source>
        <dbReference type="Proteomes" id="UP000254502"/>
    </source>
</evidence>
<evidence type="ECO:0000256" key="5">
    <source>
        <dbReference type="ARBA" id="ARBA00022553"/>
    </source>
</evidence>
<dbReference type="GO" id="GO:0043041">
    <property type="term" value="P:amino acid activation for nonribosomal peptide biosynthetic process"/>
    <property type="evidence" value="ECO:0007669"/>
    <property type="project" value="TreeGrafter"/>
</dbReference>
<dbReference type="NCBIfam" id="TIGR01733">
    <property type="entry name" value="AA-adenyl-dom"/>
    <property type="match status" value="1"/>
</dbReference>
<evidence type="ECO:0000256" key="4">
    <source>
        <dbReference type="ARBA" id="ARBA00022450"/>
    </source>
</evidence>
<dbReference type="GO" id="GO:0031177">
    <property type="term" value="F:phosphopantetheine binding"/>
    <property type="evidence" value="ECO:0007669"/>
    <property type="project" value="TreeGrafter"/>
</dbReference>
<dbReference type="FunFam" id="3.30.559.10:FF:000023">
    <property type="entry name" value="Non-ribosomal peptide synthetase"/>
    <property type="match status" value="1"/>
</dbReference>
<keyword evidence="6 10" id="KW-0436">Ligase</keyword>
<dbReference type="InterPro" id="IPR006162">
    <property type="entry name" value="Ppantetheine_attach_site"/>
</dbReference>
<dbReference type="Gene3D" id="1.10.1200.10">
    <property type="entry name" value="ACP-like"/>
    <property type="match status" value="2"/>
</dbReference>
<evidence type="ECO:0000256" key="8">
    <source>
        <dbReference type="ARBA" id="ARBA00032875"/>
    </source>
</evidence>
<dbReference type="Gene3D" id="3.30.300.30">
    <property type="match status" value="2"/>
</dbReference>
<protein>
    <recommendedName>
        <fullName evidence="3">Putative long chain fatty acid-CoA ligase VraA</fullName>
    </recommendedName>
    <alternativeName>
        <fullName evidence="8">Acyl-CoA synthetase</fullName>
    </alternativeName>
</protein>
<dbReference type="GO" id="GO:0044550">
    <property type="term" value="P:secondary metabolite biosynthetic process"/>
    <property type="evidence" value="ECO:0007669"/>
    <property type="project" value="TreeGrafter"/>
</dbReference>
<name>A0A380DP84_STAAU</name>
<evidence type="ECO:0000256" key="1">
    <source>
        <dbReference type="ARBA" id="ARBA00001957"/>
    </source>
</evidence>
<reference evidence="10 11" key="1">
    <citation type="submission" date="2018-06" db="EMBL/GenBank/DDBJ databases">
        <authorList>
            <consortium name="Pathogen Informatics"/>
            <person name="Doyle S."/>
        </authorList>
    </citation>
    <scope>NUCLEOTIDE SEQUENCE [LARGE SCALE GENOMIC DNA]</scope>
    <source>
        <strain evidence="10 11">NCTC5664</strain>
    </source>
</reference>
<dbReference type="Gene3D" id="3.40.50.150">
    <property type="entry name" value="Vaccinia Virus protein VP39"/>
    <property type="match status" value="1"/>
</dbReference>
<dbReference type="InterPro" id="IPR020845">
    <property type="entry name" value="AMP-binding_CS"/>
</dbReference>
<evidence type="ECO:0000256" key="3">
    <source>
        <dbReference type="ARBA" id="ARBA00017625"/>
    </source>
</evidence>
<comment type="cofactor">
    <cofactor evidence="1">
        <name>pantetheine 4'-phosphate</name>
        <dbReference type="ChEBI" id="CHEBI:47942"/>
    </cofactor>
</comment>
<evidence type="ECO:0000256" key="2">
    <source>
        <dbReference type="ARBA" id="ARBA00006432"/>
    </source>
</evidence>
<evidence type="ECO:0000256" key="6">
    <source>
        <dbReference type="ARBA" id="ARBA00022598"/>
    </source>
</evidence>
<dbReference type="PROSITE" id="PS00455">
    <property type="entry name" value="AMP_BINDING"/>
    <property type="match status" value="1"/>
</dbReference>
<evidence type="ECO:0000313" key="10">
    <source>
        <dbReference type="EMBL" id="SUK38507.1"/>
    </source>
</evidence>
<dbReference type="Gene3D" id="3.40.50.12780">
    <property type="entry name" value="N-terminal domain of ligase-like"/>
    <property type="match status" value="1"/>
</dbReference>
<dbReference type="InterPro" id="IPR057737">
    <property type="entry name" value="Condensation_MtbB-like"/>
</dbReference>
<dbReference type="InterPro" id="IPR000873">
    <property type="entry name" value="AMP-dep_synth/lig_dom"/>
</dbReference>
<evidence type="ECO:0000256" key="7">
    <source>
        <dbReference type="ARBA" id="ARBA00023194"/>
    </source>
</evidence>